<accession>A0A1M7H2A9</accession>
<feature type="chain" id="PRO_5009926381" evidence="1">
    <location>
        <begin position="30"/>
        <end position="409"/>
    </location>
</feature>
<dbReference type="STRING" id="1121959.SAMN02746009_04146"/>
<dbReference type="EMBL" id="FRAS01000043">
    <property type="protein sequence ID" value="SHM22745.1"/>
    <property type="molecule type" value="Genomic_DNA"/>
</dbReference>
<organism evidence="2 3">
    <name type="scientific">Hymenobacter psychrotolerans DSM 18569</name>
    <dbReference type="NCBI Taxonomy" id="1121959"/>
    <lineage>
        <taxon>Bacteria</taxon>
        <taxon>Pseudomonadati</taxon>
        <taxon>Bacteroidota</taxon>
        <taxon>Cytophagia</taxon>
        <taxon>Cytophagales</taxon>
        <taxon>Hymenobacteraceae</taxon>
        <taxon>Hymenobacter</taxon>
    </lineage>
</organism>
<protein>
    <submittedName>
        <fullName evidence="2">CarboxypepD_reg-like domain-containing protein</fullName>
    </submittedName>
</protein>
<proteinExistence type="predicted"/>
<evidence type="ECO:0000256" key="1">
    <source>
        <dbReference type="SAM" id="SignalP"/>
    </source>
</evidence>
<evidence type="ECO:0000313" key="3">
    <source>
        <dbReference type="Proteomes" id="UP000183947"/>
    </source>
</evidence>
<keyword evidence="1" id="KW-0732">Signal</keyword>
<dbReference type="RefSeq" id="WP_084549223.1">
    <property type="nucleotide sequence ID" value="NZ_FRAS01000043.1"/>
</dbReference>
<dbReference type="SUPFAM" id="SSF49464">
    <property type="entry name" value="Carboxypeptidase regulatory domain-like"/>
    <property type="match status" value="1"/>
</dbReference>
<dbReference type="InterPro" id="IPR008969">
    <property type="entry name" value="CarboxyPept-like_regulatory"/>
</dbReference>
<dbReference type="AlphaFoldDB" id="A0A1M7H2A9"/>
<name>A0A1M7H2A9_9BACT</name>
<feature type="signal peptide" evidence="1">
    <location>
        <begin position="1"/>
        <end position="29"/>
    </location>
</feature>
<evidence type="ECO:0000313" key="2">
    <source>
        <dbReference type="EMBL" id="SHM22745.1"/>
    </source>
</evidence>
<reference evidence="3" key="1">
    <citation type="submission" date="2016-11" db="EMBL/GenBank/DDBJ databases">
        <authorList>
            <person name="Varghese N."/>
            <person name="Submissions S."/>
        </authorList>
    </citation>
    <scope>NUCLEOTIDE SEQUENCE [LARGE SCALE GENOMIC DNA]</scope>
    <source>
        <strain evidence="3">DSM 18569</strain>
    </source>
</reference>
<keyword evidence="3" id="KW-1185">Reference proteome</keyword>
<dbReference type="OrthoDB" id="1489599at2"/>
<dbReference type="Proteomes" id="UP000183947">
    <property type="component" value="Unassembled WGS sequence"/>
</dbReference>
<sequence>MPVSPALIPALSARWAVFLLVLLSRSAAAQSVLVQGRVVDEQQRPVPYATVGLADGSGGTATNEVGEFSLRAPGLPQRLVVLSMGYARLQTEVREVGAPVVLVLQPSAVALPGITVRNPDKIAEELVQRAAAKLLRHARSVQYGKAFYRQKTRQNGEYREFFDAFYDVKFTNRAIEGWDLSESRYAFTPGGFTFSNFSSIIRRIPVFSRHPFREKLLVPLGPQPTRAFYFTLRSILRENGQETAVIDFAPRPEARKPAASGTLYIDRETAALRRQEQVLPLSTMLTFRMEPEYERVGDEFRLVSDFAPYADSLTRLAATRAEGTVVLRRPGARPDSTHVAAHLYFYQYTSRLPGHAYEDVGRHSRDLQQVMKKPYNPQFWLENEVLRASPIEQEVIRSFEGRHVFGRFQ</sequence>
<dbReference type="Pfam" id="PF13715">
    <property type="entry name" value="CarbopepD_reg_2"/>
    <property type="match status" value="1"/>
</dbReference>
<gene>
    <name evidence="2" type="ORF">SAMN02746009_04146</name>
</gene>